<keyword evidence="2" id="KW-1185">Reference proteome</keyword>
<proteinExistence type="predicted"/>
<dbReference type="OrthoDB" id="7177610at2"/>
<dbReference type="HOGENOM" id="CLU_1615792_0_0_5"/>
<organism evidence="1 2">
    <name type="scientific">Beijerinckia indica subsp. indica (strain ATCC 9039 / DSM 1715 / NCIMB 8712)</name>
    <dbReference type="NCBI Taxonomy" id="395963"/>
    <lineage>
        <taxon>Bacteria</taxon>
        <taxon>Pseudomonadati</taxon>
        <taxon>Pseudomonadota</taxon>
        <taxon>Alphaproteobacteria</taxon>
        <taxon>Hyphomicrobiales</taxon>
        <taxon>Beijerinckiaceae</taxon>
        <taxon>Beijerinckia</taxon>
    </lineage>
</organism>
<reference evidence="1 2" key="2">
    <citation type="journal article" date="2010" name="J. Bacteriol.">
        <title>Complete genome sequence of Beijerinckia indica subsp. indica.</title>
        <authorList>
            <person name="Tamas I."/>
            <person name="Dedysh S.N."/>
            <person name="Liesack W."/>
            <person name="Stott M.B."/>
            <person name="Alam M."/>
            <person name="Murrell J.C."/>
            <person name="Dunfield P.F."/>
        </authorList>
    </citation>
    <scope>NUCLEOTIDE SEQUENCE [LARGE SCALE GENOMIC DNA]</scope>
    <source>
        <strain evidence="2">ATCC 9039 / DSM 1715 / NCIMB 8712</strain>
    </source>
</reference>
<reference evidence="2" key="1">
    <citation type="submission" date="2008-03" db="EMBL/GenBank/DDBJ databases">
        <title>Complete sequence of chromosome of Beijerinckia indica subsp. indica ATCC 9039.</title>
        <authorList>
            <consortium name="US DOE Joint Genome Institute"/>
            <person name="Copeland A."/>
            <person name="Lucas S."/>
            <person name="Lapidus A."/>
            <person name="Glavina del Rio T."/>
            <person name="Dalin E."/>
            <person name="Tice H."/>
            <person name="Bruce D."/>
            <person name="Goodwin L."/>
            <person name="Pitluck S."/>
            <person name="LaButti K."/>
            <person name="Schmutz J."/>
            <person name="Larimer F."/>
            <person name="Land M."/>
            <person name="Hauser L."/>
            <person name="Kyrpides N."/>
            <person name="Mikhailova N."/>
            <person name="Dunfield P.F."/>
            <person name="Dedysh S.N."/>
            <person name="Liesack W."/>
            <person name="Saw J.H."/>
            <person name="Alam M."/>
            <person name="Chen Y."/>
            <person name="Murrell J.C."/>
            <person name="Richardson P."/>
        </authorList>
    </citation>
    <scope>NUCLEOTIDE SEQUENCE [LARGE SCALE GENOMIC DNA]</scope>
    <source>
        <strain evidence="2">ATCC 9039 / DSM 1715 / NCIMB 8712</strain>
    </source>
</reference>
<dbReference type="STRING" id="395963.Bind_2855"/>
<dbReference type="Gene3D" id="3.60.15.10">
    <property type="entry name" value="Ribonuclease Z/Hydroxyacylglutathione hydrolase-like"/>
    <property type="match status" value="1"/>
</dbReference>
<accession>B2IKE4</accession>
<dbReference type="Proteomes" id="UP000001695">
    <property type="component" value="Chromosome"/>
</dbReference>
<dbReference type="eggNOG" id="COG2333">
    <property type="taxonomic scope" value="Bacteria"/>
</dbReference>
<dbReference type="InterPro" id="IPR036866">
    <property type="entry name" value="RibonucZ/Hydroxyglut_hydro"/>
</dbReference>
<name>B2IKE4_BEII9</name>
<dbReference type="EMBL" id="CP001016">
    <property type="protein sequence ID" value="ACB96424.1"/>
    <property type="molecule type" value="Genomic_DNA"/>
</dbReference>
<dbReference type="RefSeq" id="WP_012385775.1">
    <property type="nucleotide sequence ID" value="NC_010581.1"/>
</dbReference>
<dbReference type="AlphaFoldDB" id="B2IKE4"/>
<sequence length="164" mass="17996">MQLDDKTNNTSLVLAFEFVDTKRVLLFAADAQIGNWLSWQNANWQVDGGVVTGPDLLARTVYYKVGHHGSKNATAREKGLELMKSPDLSAFIPTNKHDAQQVHWGEMPYDKLLTALGERCAGRVVRADDPWIADQVGKPGFAAPSGSIQAIDHGQGLWVELKLA</sequence>
<gene>
    <name evidence="1" type="ordered locus">Bind_2855</name>
</gene>
<dbReference type="KEGG" id="bid:Bind_2855"/>
<evidence type="ECO:0000313" key="2">
    <source>
        <dbReference type="Proteomes" id="UP000001695"/>
    </source>
</evidence>
<evidence type="ECO:0000313" key="1">
    <source>
        <dbReference type="EMBL" id="ACB96424.1"/>
    </source>
</evidence>
<protein>
    <submittedName>
        <fullName evidence="1">Uncharacterized protein</fullName>
    </submittedName>
</protein>